<dbReference type="AlphaFoldDB" id="A0A085LS38"/>
<proteinExistence type="predicted"/>
<evidence type="ECO:0000313" key="3">
    <source>
        <dbReference type="EMBL" id="KFD47784.1"/>
    </source>
</evidence>
<dbReference type="InterPro" id="IPR043502">
    <property type="entry name" value="DNA/RNA_pol_sf"/>
</dbReference>
<gene>
    <name evidence="3" type="ORF">M513_11334</name>
</gene>
<dbReference type="EMBL" id="KL363314">
    <property type="protein sequence ID" value="KFD47784.1"/>
    <property type="molecule type" value="Genomic_DNA"/>
</dbReference>
<dbReference type="SUPFAM" id="SSF56672">
    <property type="entry name" value="DNA/RNA polymerases"/>
    <property type="match status" value="1"/>
</dbReference>
<protein>
    <recommendedName>
        <fullName evidence="2">Reverse transcriptase domain-containing protein</fullName>
    </recommendedName>
</protein>
<dbReference type="InterPro" id="IPR000477">
    <property type="entry name" value="RT_dom"/>
</dbReference>
<accession>A0A085LS38</accession>
<feature type="compositionally biased region" description="Polar residues" evidence="1">
    <location>
        <begin position="491"/>
        <end position="502"/>
    </location>
</feature>
<reference evidence="3 4" key="1">
    <citation type="journal article" date="2014" name="Nat. Genet.">
        <title>Genome and transcriptome of the porcine whipworm Trichuris suis.</title>
        <authorList>
            <person name="Jex A.R."/>
            <person name="Nejsum P."/>
            <person name="Schwarz E.M."/>
            <person name="Hu L."/>
            <person name="Young N.D."/>
            <person name="Hall R.S."/>
            <person name="Korhonen P.K."/>
            <person name="Liao S."/>
            <person name="Thamsborg S."/>
            <person name="Xia J."/>
            <person name="Xu P."/>
            <person name="Wang S."/>
            <person name="Scheerlinck J.P."/>
            <person name="Hofmann A."/>
            <person name="Sternberg P.W."/>
            <person name="Wang J."/>
            <person name="Gasser R.B."/>
        </authorList>
    </citation>
    <scope>NUCLEOTIDE SEQUENCE [LARGE SCALE GENOMIC DNA]</scope>
    <source>
        <strain evidence="3">DCEP-RM93M</strain>
    </source>
</reference>
<dbReference type="Pfam" id="PF00078">
    <property type="entry name" value="RVT_1"/>
    <property type="match status" value="1"/>
</dbReference>
<dbReference type="Proteomes" id="UP000030764">
    <property type="component" value="Unassembled WGS sequence"/>
</dbReference>
<dbReference type="InterPro" id="IPR058912">
    <property type="entry name" value="HTH_animal"/>
</dbReference>
<dbReference type="Pfam" id="PF26215">
    <property type="entry name" value="HTH_animal"/>
    <property type="match status" value="1"/>
</dbReference>
<sequence length="545" mass="61824">MMSKVEGARGQGTKFNPLAKISFPLVKKRTSTVKDSKTFVEEIRTFRTSPTDILVSYDLKDLFTSIPIPYTLNILHELLYTDSTLPGRTKLSPFQMVQLVSFCMLEGNFFHFRGRYFRQQGGAPMGSPLSPVLAEVFMERLEDHAFSKADHNILPHLFKRYVDDIFVIIESGREETFLNFLNALFPNIISFTIEKEVCGRLPFLDSLVMRTSEGLKTRVYRKQTHSDPYLHFSSHHPRAVMRAVIQGMTRRAVDLCEPEFLAMELHHIYQTFKTNGYPPRLIHAVIQQTLSNPRRQRTSTSNGPRILLPYYKGLSEKLQKLGRTLNFSVCYKRGPYLRSLFRGDKVKVPLNEQPGVVYGVRCSCSAASIGETGFTLSRRFSQHISHLRRYIRAEQELEDAGHSTTTTRGRPSSVPPAIAMERALAASAVAEHAARCSGSLQTHVLCKESHMACRRIKEAFFIQHNVNINRDKGVDISNIWTNLVNNRISVKTRPTPSESTAIGQKKEDSSRDGPKKEDSSHDGQKKEDSSHNGQKKEESTTSKKL</sequence>
<dbReference type="PROSITE" id="PS50878">
    <property type="entry name" value="RT_POL"/>
    <property type="match status" value="1"/>
</dbReference>
<name>A0A085LS38_9BILA</name>
<feature type="region of interest" description="Disordered" evidence="1">
    <location>
        <begin position="491"/>
        <end position="545"/>
    </location>
</feature>
<evidence type="ECO:0000256" key="1">
    <source>
        <dbReference type="SAM" id="MobiDB-lite"/>
    </source>
</evidence>
<evidence type="ECO:0000313" key="4">
    <source>
        <dbReference type="Proteomes" id="UP000030764"/>
    </source>
</evidence>
<dbReference type="CDD" id="cd00304">
    <property type="entry name" value="RT_like"/>
    <property type="match status" value="1"/>
</dbReference>
<evidence type="ECO:0000259" key="2">
    <source>
        <dbReference type="PROSITE" id="PS50878"/>
    </source>
</evidence>
<dbReference type="PANTHER" id="PTHR21301">
    <property type="entry name" value="REVERSE TRANSCRIPTASE"/>
    <property type="match status" value="1"/>
</dbReference>
<organism evidence="3 4">
    <name type="scientific">Trichuris suis</name>
    <name type="common">pig whipworm</name>
    <dbReference type="NCBI Taxonomy" id="68888"/>
    <lineage>
        <taxon>Eukaryota</taxon>
        <taxon>Metazoa</taxon>
        <taxon>Ecdysozoa</taxon>
        <taxon>Nematoda</taxon>
        <taxon>Enoplea</taxon>
        <taxon>Dorylaimia</taxon>
        <taxon>Trichinellida</taxon>
        <taxon>Trichuridae</taxon>
        <taxon>Trichuris</taxon>
    </lineage>
</organism>
<dbReference type="PANTHER" id="PTHR21301:SF11">
    <property type="entry name" value="GIY-YIG DOMAIN-CONTAINING PROTEIN"/>
    <property type="match status" value="1"/>
</dbReference>
<keyword evidence="4" id="KW-1185">Reference proteome</keyword>
<feature type="compositionally biased region" description="Basic and acidic residues" evidence="1">
    <location>
        <begin position="504"/>
        <end position="545"/>
    </location>
</feature>
<feature type="domain" description="Reverse transcriptase" evidence="2">
    <location>
        <begin position="1"/>
        <end position="234"/>
    </location>
</feature>